<gene>
    <name evidence="2" type="ORF">L1I42_12725</name>
</gene>
<protein>
    <submittedName>
        <fullName evidence="2">Nucleoside/nucleotide kinase family protein</fullName>
    </submittedName>
</protein>
<dbReference type="Proteomes" id="UP001201217">
    <property type="component" value="Unassembled WGS sequence"/>
</dbReference>
<organism evidence="2 3">
    <name type="scientific">Maritalea mediterranea</name>
    <dbReference type="NCBI Taxonomy" id="2909667"/>
    <lineage>
        <taxon>Bacteria</taxon>
        <taxon>Pseudomonadati</taxon>
        <taxon>Pseudomonadota</taxon>
        <taxon>Alphaproteobacteria</taxon>
        <taxon>Hyphomicrobiales</taxon>
        <taxon>Devosiaceae</taxon>
        <taxon>Maritalea</taxon>
    </lineage>
</organism>
<dbReference type="Pfam" id="PF00485">
    <property type="entry name" value="PRK"/>
    <property type="match status" value="1"/>
</dbReference>
<feature type="domain" description="Phosphoribulokinase/uridine kinase" evidence="1">
    <location>
        <begin position="1"/>
        <end position="136"/>
    </location>
</feature>
<comment type="caution">
    <text evidence="2">The sequence shown here is derived from an EMBL/GenBank/DDBJ whole genome shotgun (WGS) entry which is preliminary data.</text>
</comment>
<dbReference type="GO" id="GO:0016301">
    <property type="term" value="F:kinase activity"/>
    <property type="evidence" value="ECO:0007669"/>
    <property type="project" value="UniProtKB-KW"/>
</dbReference>
<proteinExistence type="predicted"/>
<evidence type="ECO:0000313" key="3">
    <source>
        <dbReference type="Proteomes" id="UP001201217"/>
    </source>
</evidence>
<keyword evidence="2" id="KW-0808">Transferase</keyword>
<dbReference type="Gene3D" id="3.40.50.300">
    <property type="entry name" value="P-loop containing nucleotide triphosphate hydrolases"/>
    <property type="match status" value="1"/>
</dbReference>
<accession>A0ABS9EBU1</accession>
<keyword evidence="3" id="KW-1185">Reference proteome</keyword>
<dbReference type="PANTHER" id="PTHR10285">
    <property type="entry name" value="URIDINE KINASE"/>
    <property type="match status" value="1"/>
</dbReference>
<dbReference type="InterPro" id="IPR006083">
    <property type="entry name" value="PRK/URK"/>
</dbReference>
<keyword evidence="2" id="KW-0418">Kinase</keyword>
<dbReference type="InterPro" id="IPR027417">
    <property type="entry name" value="P-loop_NTPase"/>
</dbReference>
<reference evidence="2 3" key="1">
    <citation type="submission" date="2022-01" db="EMBL/GenBank/DDBJ databases">
        <title>Maritalea mediterranea sp. nov., isolated from marine plastic residues from the Malva-rosa beach (Valencia, Spain).</title>
        <authorList>
            <person name="Vidal-Verdu A."/>
            <person name="Molina-Menor E."/>
            <person name="Pascual J."/>
            <person name="Pereto J."/>
            <person name="Porcar M."/>
        </authorList>
    </citation>
    <scope>NUCLEOTIDE SEQUENCE [LARGE SCALE GENOMIC DNA]</scope>
    <source>
        <strain evidence="2 3">P4.10X</strain>
    </source>
</reference>
<name>A0ABS9EBU1_9HYPH</name>
<dbReference type="RefSeq" id="WP_236115007.1">
    <property type="nucleotide sequence ID" value="NZ_JAKGTI010000002.1"/>
</dbReference>
<evidence type="ECO:0000313" key="2">
    <source>
        <dbReference type="EMBL" id="MCF4099359.1"/>
    </source>
</evidence>
<dbReference type="EMBL" id="JAKGTI010000002">
    <property type="protein sequence ID" value="MCF4099359.1"/>
    <property type="molecule type" value="Genomic_DNA"/>
</dbReference>
<sequence length="182" mass="20306">MIAIAGPPGTGKSTVSDALCAKLNETDREATVLPMDGFHLDNRLLDQRDLRHRKGAPETFDVDGFCALIERVSNGKEVIYPVFDRNRDIAIAGAGFVASDTEFVIVEGNYLLFDQPSWITLPQFWSYSVWISTSKQELTNRLLARWLAEGLSKEQALKKVRQNDLANADLVLSNRLPADLEL</sequence>
<evidence type="ECO:0000259" key="1">
    <source>
        <dbReference type="Pfam" id="PF00485"/>
    </source>
</evidence>
<dbReference type="SUPFAM" id="SSF52540">
    <property type="entry name" value="P-loop containing nucleoside triphosphate hydrolases"/>
    <property type="match status" value="1"/>
</dbReference>